<evidence type="ECO:0000313" key="2">
    <source>
        <dbReference type="EMBL" id="AXJ01062.1"/>
    </source>
</evidence>
<dbReference type="EMBL" id="CP027806">
    <property type="protein sequence ID" value="AXJ01062.1"/>
    <property type="molecule type" value="Genomic_DNA"/>
</dbReference>
<dbReference type="AlphaFoldDB" id="A0A345UKR0"/>
<organism evidence="2 3">
    <name type="scientific">Cyclonatronum proteinivorum</name>
    <dbReference type="NCBI Taxonomy" id="1457365"/>
    <lineage>
        <taxon>Bacteria</taxon>
        <taxon>Pseudomonadati</taxon>
        <taxon>Balneolota</taxon>
        <taxon>Balneolia</taxon>
        <taxon>Balneolales</taxon>
        <taxon>Cyclonatronaceae</taxon>
        <taxon>Cyclonatronum</taxon>
    </lineage>
</organism>
<protein>
    <submittedName>
        <fullName evidence="2">Uncharacterized protein</fullName>
    </submittedName>
</protein>
<name>A0A345UKR0_9BACT</name>
<keyword evidence="1" id="KW-0732">Signal</keyword>
<sequence length="303" mass="34886">MNCYPHPKIRPGLNLSPLFTRLLLILLFFPQAVAADPFKAGDEPEAVILRGLWRSGEMIRYELNETVRIYHQEQLIETRENSSLVHIDVAAHTPGQRYVLIWQLRETNASLFDDPVLDRHMHSLIADGLVIETDGFGGIRQSTNIDELFAHFQLAVAELDGARHWDGRSDIREQLDLYLRDPALFEALLMRDIRFIFGLHGVEVRFDAEFTYDTWQENPWGEPAASQGRLFITGYDEQSRLLTVVNQVSLKPELKSGTLVLREEQTYQIAAGTGWPQEVRLFDEMGDGEFRRVRELHVTRVPF</sequence>
<keyword evidence="3" id="KW-1185">Reference proteome</keyword>
<proteinExistence type="predicted"/>
<accession>A0A345UKR0</accession>
<reference evidence="2 3" key="1">
    <citation type="submission" date="2018-03" db="EMBL/GenBank/DDBJ databases">
        <title>Phenotypic and genomic properties of Cyclonatronum proteinivorum gen. nov., sp. nov., a haloalkaliphilic bacteroidete from soda lakes possessing Na+-translocating rhodopsin.</title>
        <authorList>
            <person name="Toshchakov S.V."/>
            <person name="Korzhenkov A."/>
            <person name="Samarov N.I."/>
            <person name="Kublanov I.V."/>
            <person name="Muntyan M.S."/>
            <person name="Sorokin D.Y."/>
        </authorList>
    </citation>
    <scope>NUCLEOTIDE SEQUENCE [LARGE SCALE GENOMIC DNA]</scope>
    <source>
        <strain evidence="2 3">Omega</strain>
    </source>
</reference>
<evidence type="ECO:0000256" key="1">
    <source>
        <dbReference type="SAM" id="SignalP"/>
    </source>
</evidence>
<dbReference type="KEGG" id="cprv:CYPRO_1812"/>
<evidence type="ECO:0000313" key="3">
    <source>
        <dbReference type="Proteomes" id="UP000254808"/>
    </source>
</evidence>
<feature type="signal peptide" evidence="1">
    <location>
        <begin position="1"/>
        <end position="34"/>
    </location>
</feature>
<dbReference type="Proteomes" id="UP000254808">
    <property type="component" value="Chromosome"/>
</dbReference>
<gene>
    <name evidence="2" type="ORF">CYPRO_1812</name>
</gene>
<feature type="chain" id="PRO_5017005168" evidence="1">
    <location>
        <begin position="35"/>
        <end position="303"/>
    </location>
</feature>